<dbReference type="Pfam" id="PF17676">
    <property type="entry name" value="Peptidase_S66C"/>
    <property type="match status" value="1"/>
</dbReference>
<evidence type="ECO:0000259" key="4">
    <source>
        <dbReference type="Pfam" id="PF17676"/>
    </source>
</evidence>
<dbReference type="RefSeq" id="WP_079726357.1">
    <property type="nucleotide sequence ID" value="NZ_FUZP01000001.1"/>
</dbReference>
<dbReference type="PANTHER" id="PTHR30237">
    <property type="entry name" value="MURAMOYLTETRAPEPTIDE CARBOXYPEPTIDASE"/>
    <property type="match status" value="1"/>
</dbReference>
<name>A0A1T5I9F5_9MICO</name>
<dbReference type="PIRSF" id="PIRSF028757">
    <property type="entry name" value="LD-carboxypeptidase"/>
    <property type="match status" value="1"/>
</dbReference>
<dbReference type="Proteomes" id="UP000190857">
    <property type="component" value="Unassembled WGS sequence"/>
</dbReference>
<keyword evidence="6" id="KW-1185">Reference proteome</keyword>
<dbReference type="CDD" id="cd07062">
    <property type="entry name" value="Peptidase_S66_mccF_like"/>
    <property type="match status" value="1"/>
</dbReference>
<dbReference type="EMBL" id="FUZP01000001">
    <property type="protein sequence ID" value="SKC35710.1"/>
    <property type="molecule type" value="Genomic_DNA"/>
</dbReference>
<dbReference type="InterPro" id="IPR027461">
    <property type="entry name" value="Carboxypeptidase_A_C_sf"/>
</dbReference>
<dbReference type="SUPFAM" id="SSF52317">
    <property type="entry name" value="Class I glutamine amidotransferase-like"/>
    <property type="match status" value="1"/>
</dbReference>
<dbReference type="OrthoDB" id="9807329at2"/>
<evidence type="ECO:0000313" key="6">
    <source>
        <dbReference type="Proteomes" id="UP000190857"/>
    </source>
</evidence>
<gene>
    <name evidence="5" type="ORF">SAMN06309945_0100</name>
</gene>
<dbReference type="GO" id="GO:0004180">
    <property type="term" value="F:carboxypeptidase activity"/>
    <property type="evidence" value="ECO:0007669"/>
    <property type="project" value="UniProtKB-KW"/>
</dbReference>
<dbReference type="AlphaFoldDB" id="A0A1T5I9F5"/>
<protein>
    <submittedName>
        <fullName evidence="5">Muramoyltetrapeptide carboxypeptidase LdcA (Peptidoglycan recycling)</fullName>
    </submittedName>
</protein>
<dbReference type="PANTHER" id="PTHR30237:SF5">
    <property type="entry name" value="CARBOXYPEPTIDASE VC_A0337-RELATED"/>
    <property type="match status" value="1"/>
</dbReference>
<dbReference type="InterPro" id="IPR040921">
    <property type="entry name" value="Peptidase_S66C"/>
</dbReference>
<evidence type="ECO:0000313" key="5">
    <source>
        <dbReference type="EMBL" id="SKC35710.1"/>
    </source>
</evidence>
<evidence type="ECO:0000256" key="2">
    <source>
        <dbReference type="ARBA" id="ARBA00022801"/>
    </source>
</evidence>
<sequence>MVGIRYPRPLVAGDLVGVATPSSGVPASLHDRLDAALDAVAAHGFRTRVGELARVDGVTSGPPEARAAELTEMMTDPTVRAVIPPWGGDLAVDLLDRLDVDALAVDPTWLIGYSDLSTLMTPLTLATGIATLHGANLMDTPYELPVEFSSWVDVVTAPAGATLVQSAAPRRRIRPWGPWATEPRTRDDAYEQPTRWRRLDGDDPVTVTGRLIGGCLETIALLPGTPSGDLDGFARRHAPEGLLVYLEAAEADTLETARLLHRLRLAGWFDHAKAVLIGRTPAPESPGYPRLQALTDTLGGLGIPVLYDADFGHEPPQLPLVNGALAEVVWDAASARITQRLVP</sequence>
<organism evidence="5 6">
    <name type="scientific">Okibacterium fritillariae</name>
    <dbReference type="NCBI Taxonomy" id="123320"/>
    <lineage>
        <taxon>Bacteria</taxon>
        <taxon>Bacillati</taxon>
        <taxon>Actinomycetota</taxon>
        <taxon>Actinomycetes</taxon>
        <taxon>Micrococcales</taxon>
        <taxon>Microbacteriaceae</taxon>
        <taxon>Okibacterium</taxon>
    </lineage>
</organism>
<evidence type="ECO:0000256" key="1">
    <source>
        <dbReference type="ARBA" id="ARBA00010233"/>
    </source>
</evidence>
<keyword evidence="2" id="KW-0378">Hydrolase</keyword>
<keyword evidence="5" id="KW-0645">Protease</keyword>
<feature type="domain" description="LD-carboxypeptidase C-terminal" evidence="4">
    <location>
        <begin position="208"/>
        <end position="328"/>
    </location>
</feature>
<dbReference type="SUPFAM" id="SSF141986">
    <property type="entry name" value="LD-carboxypeptidase A C-terminal domain-like"/>
    <property type="match status" value="1"/>
</dbReference>
<accession>A0A1T5I9F5</accession>
<dbReference type="InterPro" id="IPR029062">
    <property type="entry name" value="Class_I_gatase-like"/>
</dbReference>
<reference evidence="5 6" key="1">
    <citation type="submission" date="2017-02" db="EMBL/GenBank/DDBJ databases">
        <authorList>
            <person name="Peterson S.W."/>
        </authorList>
    </citation>
    <scope>NUCLEOTIDE SEQUENCE [LARGE SCALE GENOMIC DNA]</scope>
    <source>
        <strain evidence="5 6">VKM Ac-2059</strain>
    </source>
</reference>
<dbReference type="Pfam" id="PF02016">
    <property type="entry name" value="Peptidase_S66"/>
    <property type="match status" value="1"/>
</dbReference>
<dbReference type="Gene3D" id="3.50.30.60">
    <property type="entry name" value="LD-carboxypeptidase A C-terminal domain-like"/>
    <property type="match status" value="1"/>
</dbReference>
<keyword evidence="5" id="KW-0121">Carboxypeptidase</keyword>
<dbReference type="InterPro" id="IPR027478">
    <property type="entry name" value="LdcA_N"/>
</dbReference>
<feature type="domain" description="LD-carboxypeptidase N-terminal" evidence="3">
    <location>
        <begin position="16"/>
        <end position="134"/>
    </location>
</feature>
<proteinExistence type="inferred from homology"/>
<dbReference type="InterPro" id="IPR003507">
    <property type="entry name" value="S66_fam"/>
</dbReference>
<comment type="similarity">
    <text evidence="1">Belongs to the peptidase S66 family.</text>
</comment>
<evidence type="ECO:0000259" key="3">
    <source>
        <dbReference type="Pfam" id="PF02016"/>
    </source>
</evidence>
<dbReference type="Gene3D" id="3.40.50.10740">
    <property type="entry name" value="Class I glutamine amidotransferase-like"/>
    <property type="match status" value="1"/>
</dbReference>
<dbReference type="STRING" id="123320.SAMN06309945_0100"/>
<dbReference type="InterPro" id="IPR040449">
    <property type="entry name" value="Peptidase_S66_N"/>
</dbReference>